<dbReference type="InterPro" id="IPR004843">
    <property type="entry name" value="Calcineurin-like_PHP"/>
</dbReference>
<dbReference type="Gene3D" id="3.60.21.10">
    <property type="match status" value="1"/>
</dbReference>
<feature type="domain" description="Calcineurin-like phosphoesterase" evidence="1">
    <location>
        <begin position="182"/>
        <end position="375"/>
    </location>
</feature>
<protein>
    <submittedName>
        <fullName evidence="3">Polynucleotide 3'-phosphatase /polynucleotide 5'-hydroxyl-kinase /polynucleotide 2',3'-cyclic phosphate phosphodiesterase</fullName>
    </submittedName>
</protein>
<dbReference type="CDD" id="cd07423">
    <property type="entry name" value="MPP_Prp_like"/>
    <property type="match status" value="1"/>
</dbReference>
<proteinExistence type="predicted"/>
<dbReference type="InterPro" id="IPR032380">
    <property type="entry name" value="PNKP_ligase_dom"/>
</dbReference>
<name>A0A3D9ZEX6_9ACTN</name>
<dbReference type="RefSeq" id="WP_116067578.1">
    <property type="nucleotide sequence ID" value="NZ_BONB01000013.1"/>
</dbReference>
<dbReference type="Proteomes" id="UP000256913">
    <property type="component" value="Unassembled WGS sequence"/>
</dbReference>
<comment type="caution">
    <text evidence="3">The sequence shown here is derived from an EMBL/GenBank/DDBJ whole genome shotgun (WGS) entry which is preliminary data.</text>
</comment>
<dbReference type="InterPro" id="IPR050126">
    <property type="entry name" value="Ap4A_hydrolase"/>
</dbReference>
<dbReference type="OrthoDB" id="9807890at2"/>
<evidence type="ECO:0000259" key="2">
    <source>
        <dbReference type="Pfam" id="PF16542"/>
    </source>
</evidence>
<gene>
    <name evidence="3" type="ORF">DFJ67_1943</name>
</gene>
<dbReference type="EMBL" id="QUMQ01000001">
    <property type="protein sequence ID" value="REF95978.1"/>
    <property type="molecule type" value="Genomic_DNA"/>
</dbReference>
<dbReference type="PANTHER" id="PTHR42850:SF7">
    <property type="entry name" value="BIS(5'-NUCLEOSYL)-TETRAPHOSPHATASE PRPE [ASYMMETRICAL]"/>
    <property type="match status" value="1"/>
</dbReference>
<keyword evidence="3" id="KW-0808">Transferase</keyword>
<reference evidence="3 4" key="1">
    <citation type="submission" date="2018-08" db="EMBL/GenBank/DDBJ databases">
        <title>Sequencing the genomes of 1000 actinobacteria strains.</title>
        <authorList>
            <person name="Klenk H.-P."/>
        </authorList>
    </citation>
    <scope>NUCLEOTIDE SEQUENCE [LARGE SCALE GENOMIC DNA]</scope>
    <source>
        <strain evidence="3 4">DSM 44099</strain>
    </source>
</reference>
<dbReference type="InterPro" id="IPR027417">
    <property type="entry name" value="P-loop_NTPase"/>
</dbReference>
<dbReference type="Pfam" id="PF13671">
    <property type="entry name" value="AAA_33"/>
    <property type="match status" value="1"/>
</dbReference>
<dbReference type="GO" id="GO:0005737">
    <property type="term" value="C:cytoplasm"/>
    <property type="evidence" value="ECO:0007669"/>
    <property type="project" value="TreeGrafter"/>
</dbReference>
<accession>A0A3D9ZEX6</accession>
<dbReference type="Pfam" id="PF16542">
    <property type="entry name" value="PNKP_ligase"/>
    <property type="match status" value="1"/>
</dbReference>
<dbReference type="GO" id="GO:0016791">
    <property type="term" value="F:phosphatase activity"/>
    <property type="evidence" value="ECO:0007669"/>
    <property type="project" value="TreeGrafter"/>
</dbReference>
<evidence type="ECO:0000313" key="4">
    <source>
        <dbReference type="Proteomes" id="UP000256913"/>
    </source>
</evidence>
<dbReference type="InterPro" id="IPR029052">
    <property type="entry name" value="Metallo-depent_PP-like"/>
</dbReference>
<sequence length="849" mass="91148">MTELTVPALSLVVLVGISGSGKSTFAQRNFAPSQVLSSDAFRAMVADDENDQSASAAAFDALHYVAGRRLAGGRLTVIDATNVQDHARAGLVALARAHDVLPVAIVLDLPEEECWARTERRPDRSFGRGVLGRQSRDLRRSIKRLSREGFRTVHVLHGLEEIEAATIRPQRLYTDRRDLAGPFDVIGDVHGCRAELETLLIDLGWKISRDDLGRPTGARHPEGRVAVFVGDLVDRGPDSPGVLRLVMGMVRAGTALCVAGNHEAKLLRKLRGKEVTVSHGLAETLSQLSSSEPAFVASTASFIDGLISHYVLDGGRLVVAHAGIKEEYQGRASGRVRAFCLYGDTTGETDEYGLPVRYPWASDYRGSATVVYGHTPTVDPEWVNNTICIDTGCVFGGRLTALRYPERTLVSVPAEREHYAPAKPLAPSPSARPGDLLDVADVLPATGRRQLDTGYGHIPIEAPQAAAALEVLGRFAVDPRWLVYLPPTMAPAPTATASGYLEHPRSAFEGYRAAGVSRLVCEEKHMGSRALVLVCRDSAAAARRFGVTEGEAGAVYTRTGRPFFDPSLTASLLARVRSAVSAAGLWASLETDWLLLDAELLPWSAKAGDLIRSQYATVGAAAGAALPATLDVLAAAQARGLDVAALRERTSARAENAALFTAAYRRYVRPTTGLDGVTLAPFAVLAAEGANLAVRDNGWHLDLVDRLVAADSTLFTRTARMLVDLGDPATVDAAESWWLELTAAGGEGMVVKPLDGMVRTARGGVVQPGMKCRGREYLRIIYGPDYTAPDTLAALRGRNLGRKRSLALREHALGLGALDRLAANEPLWRVHELVFGVLALESEPVDPRL</sequence>
<dbReference type="InterPro" id="IPR024028">
    <property type="entry name" value="PNKP_bac"/>
</dbReference>
<dbReference type="AlphaFoldDB" id="A0A3D9ZEX6"/>
<dbReference type="Gene3D" id="3.40.50.300">
    <property type="entry name" value="P-loop containing nucleotide triphosphate hydrolases"/>
    <property type="match status" value="1"/>
</dbReference>
<dbReference type="SUPFAM" id="SSF56300">
    <property type="entry name" value="Metallo-dependent phosphatases"/>
    <property type="match status" value="1"/>
</dbReference>
<feature type="domain" description="Polynucleotide kinase-phosphatase ligase" evidence="2">
    <location>
        <begin position="467"/>
        <end position="844"/>
    </location>
</feature>
<dbReference type="Gene3D" id="3.30.470.30">
    <property type="entry name" value="DNA ligase/mRNA capping enzyme"/>
    <property type="match status" value="2"/>
</dbReference>
<dbReference type="GO" id="GO:0016301">
    <property type="term" value="F:kinase activity"/>
    <property type="evidence" value="ECO:0007669"/>
    <property type="project" value="UniProtKB-KW"/>
</dbReference>
<dbReference type="InterPro" id="IPR041780">
    <property type="entry name" value="MPP_PrpE-like"/>
</dbReference>
<dbReference type="SUPFAM" id="SSF56091">
    <property type="entry name" value="DNA ligase/mRNA capping enzyme, catalytic domain"/>
    <property type="match status" value="1"/>
</dbReference>
<dbReference type="SUPFAM" id="SSF52540">
    <property type="entry name" value="P-loop containing nucleoside triphosphate hydrolases"/>
    <property type="match status" value="1"/>
</dbReference>
<organism evidence="3 4">
    <name type="scientific">Asanoa ferruginea</name>
    <dbReference type="NCBI Taxonomy" id="53367"/>
    <lineage>
        <taxon>Bacteria</taxon>
        <taxon>Bacillati</taxon>
        <taxon>Actinomycetota</taxon>
        <taxon>Actinomycetes</taxon>
        <taxon>Micromonosporales</taxon>
        <taxon>Micromonosporaceae</taxon>
        <taxon>Asanoa</taxon>
    </lineage>
</organism>
<keyword evidence="4" id="KW-1185">Reference proteome</keyword>
<dbReference type="NCBIfam" id="TIGR04075">
    <property type="entry name" value="bacter_Pnkp"/>
    <property type="match status" value="1"/>
</dbReference>
<dbReference type="Pfam" id="PF00149">
    <property type="entry name" value="Metallophos"/>
    <property type="match status" value="1"/>
</dbReference>
<evidence type="ECO:0000259" key="1">
    <source>
        <dbReference type="Pfam" id="PF00149"/>
    </source>
</evidence>
<dbReference type="PANTHER" id="PTHR42850">
    <property type="entry name" value="METALLOPHOSPHOESTERASE"/>
    <property type="match status" value="1"/>
</dbReference>
<keyword evidence="3" id="KW-0418">Kinase</keyword>
<evidence type="ECO:0000313" key="3">
    <source>
        <dbReference type="EMBL" id="REF95978.1"/>
    </source>
</evidence>